<dbReference type="InterPro" id="IPR006073">
    <property type="entry name" value="GTP-bd"/>
</dbReference>
<dbReference type="InterPro" id="IPR036726">
    <property type="entry name" value="GTP1_OBG_dom_sf"/>
</dbReference>
<feature type="binding site" evidence="8">
    <location>
        <begin position="181"/>
        <end position="188"/>
    </location>
    <ligand>
        <name>GTP</name>
        <dbReference type="ChEBI" id="CHEBI:37565"/>
    </ligand>
</feature>
<evidence type="ECO:0000256" key="1">
    <source>
        <dbReference type="ARBA" id="ARBA00007699"/>
    </source>
</evidence>
<dbReference type="PRINTS" id="PR00326">
    <property type="entry name" value="GTP1OBG"/>
</dbReference>
<feature type="binding site" evidence="8">
    <location>
        <begin position="206"/>
        <end position="210"/>
    </location>
    <ligand>
        <name>GTP</name>
        <dbReference type="ChEBI" id="CHEBI:37565"/>
    </ligand>
</feature>
<feature type="binding site" evidence="8">
    <location>
        <begin position="295"/>
        <end position="298"/>
    </location>
    <ligand>
        <name>GTP</name>
        <dbReference type="ChEBI" id="CHEBI:37565"/>
    </ligand>
</feature>
<feature type="binding site" evidence="8">
    <location>
        <begin position="322"/>
        <end position="324"/>
    </location>
    <ligand>
        <name>GTP</name>
        <dbReference type="ChEBI" id="CHEBI:37565"/>
    </ligand>
</feature>
<dbReference type="AlphaFoldDB" id="G6ADC3"/>
<dbReference type="PANTHER" id="PTHR11702">
    <property type="entry name" value="DEVELOPMENTALLY REGULATED GTP-BINDING PROTEIN-RELATED"/>
    <property type="match status" value="1"/>
</dbReference>
<evidence type="ECO:0000259" key="9">
    <source>
        <dbReference type="PROSITE" id="PS51710"/>
    </source>
</evidence>
<dbReference type="GO" id="GO:0005737">
    <property type="term" value="C:cytoplasm"/>
    <property type="evidence" value="ECO:0007669"/>
    <property type="project" value="UniProtKB-SubCell"/>
</dbReference>
<dbReference type="InterPro" id="IPR027417">
    <property type="entry name" value="P-loop_NTPase"/>
</dbReference>
<evidence type="ECO:0000256" key="7">
    <source>
        <dbReference type="ARBA" id="ARBA00023134"/>
    </source>
</evidence>
<dbReference type="SUPFAM" id="SSF52540">
    <property type="entry name" value="P-loop containing nucleoside triphosphate hydrolases"/>
    <property type="match status" value="1"/>
</dbReference>
<evidence type="ECO:0000256" key="6">
    <source>
        <dbReference type="ARBA" id="ARBA00022842"/>
    </source>
</evidence>
<dbReference type="PANTHER" id="PTHR11702:SF31">
    <property type="entry name" value="MITOCHONDRIAL RIBOSOME-ASSOCIATED GTPASE 2"/>
    <property type="match status" value="1"/>
</dbReference>
<accession>G6ADC3</accession>
<comment type="subunit">
    <text evidence="8">Monomer.</text>
</comment>
<dbReference type="Proteomes" id="UP000004597">
    <property type="component" value="Unassembled WGS sequence"/>
</dbReference>
<sequence length="402" mass="44583">MEGPGEVSFTIYIMESNFVDYVKIYCRSGKGGRGSMHLRHVKYNPNGGPDGGDGGKGGSIYLRGNHNYWTLLHLKYQRHVYAEHGGNGGRDKCHGTDGKDVYIDVPCGTVVYDAETGKYVCDVMHDGQTVLLLKGGRGGLGNFQFRTSTNQAPRYAQPGEPMQEMTIILELKLLADVGLVGFPNAGKSTLLSSLSSAKPKIANYPFTTMEPSLGIVSYRDNQSFVMADIPGIIEGASEGKGLGLRFLRHIERNSLLLFMVPGDTDDIKKEYEILLNELKQFNPEMLDKHRVLAVTKCDLLDEELIEMLQETLPNDLPVVFISAVTGQGLDDLKDILWKELNSESNKLQEITSEDTLVHRDKDMSRFAAELAAEDADIDDVEEVGVDELDEVEDLDDFEYTDD</sequence>
<keyword evidence="7 8" id="KW-0342">GTP-binding</keyword>
<feature type="domain" description="Obg" evidence="10">
    <location>
        <begin position="16"/>
        <end position="174"/>
    </location>
</feature>
<dbReference type="PROSITE" id="PS00905">
    <property type="entry name" value="GTP1_OBG"/>
    <property type="match status" value="1"/>
</dbReference>
<dbReference type="HAMAP" id="MF_01454">
    <property type="entry name" value="GTPase_Obg"/>
    <property type="match status" value="1"/>
</dbReference>
<feature type="binding site" evidence="8">
    <location>
        <position position="188"/>
    </location>
    <ligand>
        <name>Mg(2+)</name>
        <dbReference type="ChEBI" id="CHEBI:18420"/>
    </ligand>
</feature>
<dbReference type="PROSITE" id="PS51710">
    <property type="entry name" value="G_OBG"/>
    <property type="match status" value="1"/>
</dbReference>
<feature type="binding site" evidence="8">
    <location>
        <begin position="228"/>
        <end position="231"/>
    </location>
    <ligand>
        <name>GTP</name>
        <dbReference type="ChEBI" id="CHEBI:37565"/>
    </ligand>
</feature>
<evidence type="ECO:0000259" key="10">
    <source>
        <dbReference type="PROSITE" id="PS51883"/>
    </source>
</evidence>
<dbReference type="Gene3D" id="3.40.50.300">
    <property type="entry name" value="P-loop containing nucleotide triphosphate hydrolases"/>
    <property type="match status" value="1"/>
</dbReference>
<dbReference type="SUPFAM" id="SSF82051">
    <property type="entry name" value="Obg GTP-binding protein N-terminal domain"/>
    <property type="match status" value="1"/>
</dbReference>
<dbReference type="PROSITE" id="PS51883">
    <property type="entry name" value="OBG"/>
    <property type="match status" value="1"/>
</dbReference>
<dbReference type="STRING" id="857291.HMPREF9138_00100"/>
<reference evidence="11 12" key="1">
    <citation type="submission" date="2011-10" db="EMBL/GenBank/DDBJ databases">
        <title>The Genome Sequence of Prevotella histicola F0411.</title>
        <authorList>
            <consortium name="The Broad Institute Genome Sequencing Platform"/>
            <person name="Earl A."/>
            <person name="Ward D."/>
            <person name="Feldgarden M."/>
            <person name="Gevers D."/>
            <person name="Izard J."/>
            <person name="Ganesan A."/>
            <person name="Blanton J.M."/>
            <person name="Baranova O.V."/>
            <person name="Tanner A.C."/>
            <person name="Mathney J.M.J."/>
            <person name="Dewhirst F.E."/>
            <person name="Young S.K."/>
            <person name="Zeng Q."/>
            <person name="Gargeya S."/>
            <person name="Fitzgerald M."/>
            <person name="Haas B."/>
            <person name="Abouelleil A."/>
            <person name="Alvarado L."/>
            <person name="Arachchi H.M."/>
            <person name="Berlin A."/>
            <person name="Brown A."/>
            <person name="Chapman S.B."/>
            <person name="Chen Z."/>
            <person name="Dunbar C."/>
            <person name="Freedman E."/>
            <person name="Gearin G."/>
            <person name="Gellesch M."/>
            <person name="Goldberg J."/>
            <person name="Griggs A."/>
            <person name="Gujja S."/>
            <person name="Heiman D."/>
            <person name="Howarth C."/>
            <person name="Larson L."/>
            <person name="Lui A."/>
            <person name="MacDonald P.J.P."/>
            <person name="Montmayeur A."/>
            <person name="Murphy C."/>
            <person name="Neiman D."/>
            <person name="Pearson M."/>
            <person name="Priest M."/>
            <person name="Roberts A."/>
            <person name="Saif S."/>
            <person name="Shea T."/>
            <person name="Shenoy N."/>
            <person name="Sisk P."/>
            <person name="Stolte C."/>
            <person name="Sykes S."/>
            <person name="Wortman J."/>
            <person name="Nusbaum C."/>
            <person name="Birren B."/>
        </authorList>
    </citation>
    <scope>NUCLEOTIDE SEQUENCE [LARGE SCALE GENOMIC DNA]</scope>
    <source>
        <strain evidence="11 12">F0411</strain>
    </source>
</reference>
<keyword evidence="6 8" id="KW-0460">Magnesium</keyword>
<dbReference type="CDD" id="cd01898">
    <property type="entry name" value="Obg"/>
    <property type="match status" value="1"/>
</dbReference>
<dbReference type="InterPro" id="IPR031167">
    <property type="entry name" value="G_OBG"/>
</dbReference>
<keyword evidence="5 8" id="KW-0378">Hydrolase</keyword>
<evidence type="ECO:0000313" key="11">
    <source>
        <dbReference type="EMBL" id="EHG17647.1"/>
    </source>
</evidence>
<dbReference type="EC" id="3.6.5.-" evidence="8"/>
<dbReference type="Pfam" id="PF01926">
    <property type="entry name" value="MMR_HSR1"/>
    <property type="match status" value="1"/>
</dbReference>
<dbReference type="Pfam" id="PF01018">
    <property type="entry name" value="GTP1_OBG"/>
    <property type="match status" value="1"/>
</dbReference>
<comment type="caution">
    <text evidence="11">The sequence shown here is derived from an EMBL/GenBank/DDBJ whole genome shotgun (WGS) entry which is preliminary data.</text>
</comment>
<dbReference type="InterPro" id="IPR006169">
    <property type="entry name" value="GTP1_OBG_dom"/>
</dbReference>
<name>G6ADC3_9BACT</name>
<dbReference type="NCBIfam" id="NF008956">
    <property type="entry name" value="PRK12299.1"/>
    <property type="match status" value="1"/>
</dbReference>
<evidence type="ECO:0000256" key="3">
    <source>
        <dbReference type="ARBA" id="ARBA00022723"/>
    </source>
</evidence>
<proteinExistence type="inferred from homology"/>
<evidence type="ECO:0000256" key="8">
    <source>
        <dbReference type="HAMAP-Rule" id="MF_01454"/>
    </source>
</evidence>
<dbReference type="PIRSF" id="PIRSF002401">
    <property type="entry name" value="GTP_bd_Obg/CgtA"/>
    <property type="match status" value="1"/>
</dbReference>
<dbReference type="FunFam" id="2.70.210.12:FF:000001">
    <property type="entry name" value="GTPase Obg"/>
    <property type="match status" value="1"/>
</dbReference>
<protein>
    <recommendedName>
        <fullName evidence="8">GTPase Obg</fullName>
        <ecNumber evidence="8">3.6.5.-</ecNumber>
    </recommendedName>
    <alternativeName>
        <fullName evidence="8">GTP-binding protein Obg</fullName>
    </alternativeName>
</protein>
<dbReference type="Gene3D" id="2.70.210.12">
    <property type="entry name" value="GTP1/OBG domain"/>
    <property type="match status" value="1"/>
</dbReference>
<feature type="binding site" evidence="8">
    <location>
        <position position="208"/>
    </location>
    <ligand>
        <name>Mg(2+)</name>
        <dbReference type="ChEBI" id="CHEBI:18420"/>
    </ligand>
</feature>
<dbReference type="InterPro" id="IPR014100">
    <property type="entry name" value="GTP-bd_Obg/CgtA"/>
</dbReference>
<dbReference type="GO" id="GO:0042254">
    <property type="term" value="P:ribosome biogenesis"/>
    <property type="evidence" value="ECO:0007669"/>
    <property type="project" value="UniProtKB-UniRule"/>
</dbReference>
<keyword evidence="12" id="KW-1185">Reference proteome</keyword>
<dbReference type="GO" id="GO:0005525">
    <property type="term" value="F:GTP binding"/>
    <property type="evidence" value="ECO:0007669"/>
    <property type="project" value="UniProtKB-UniRule"/>
</dbReference>
<evidence type="ECO:0000256" key="4">
    <source>
        <dbReference type="ARBA" id="ARBA00022741"/>
    </source>
</evidence>
<feature type="domain" description="OBG-type G" evidence="9">
    <location>
        <begin position="175"/>
        <end position="341"/>
    </location>
</feature>
<dbReference type="GO" id="GO:0043022">
    <property type="term" value="F:ribosome binding"/>
    <property type="evidence" value="ECO:0007669"/>
    <property type="project" value="UniProtKB-ARBA"/>
</dbReference>
<dbReference type="NCBIfam" id="TIGR02729">
    <property type="entry name" value="Obg_CgtA"/>
    <property type="match status" value="1"/>
</dbReference>
<keyword evidence="2 8" id="KW-0963">Cytoplasm</keyword>
<comment type="function">
    <text evidence="8">An essential GTPase which binds GTP, GDP and possibly (p)ppGpp with moderate affinity, with high nucleotide exchange rates and a fairly low GTP hydrolysis rate. Plays a role in control of the cell cycle, stress response, ribosome biogenesis and in those bacteria that undergo differentiation, in morphogenesis control.</text>
</comment>
<evidence type="ECO:0000256" key="5">
    <source>
        <dbReference type="ARBA" id="ARBA00022801"/>
    </source>
</evidence>
<keyword evidence="3 8" id="KW-0479">Metal-binding</keyword>
<comment type="similarity">
    <text evidence="1 8">Belongs to the TRAFAC class OBG-HflX-like GTPase superfamily. OBG GTPase family.</text>
</comment>
<dbReference type="PATRIC" id="fig|857291.3.peg.97"/>
<evidence type="ECO:0000256" key="2">
    <source>
        <dbReference type="ARBA" id="ARBA00022490"/>
    </source>
</evidence>
<comment type="cofactor">
    <cofactor evidence="8">
        <name>Mg(2+)</name>
        <dbReference type="ChEBI" id="CHEBI:18420"/>
    </cofactor>
</comment>
<dbReference type="NCBIfam" id="NF008955">
    <property type="entry name" value="PRK12297.1"/>
    <property type="match status" value="1"/>
</dbReference>
<dbReference type="GO" id="GO:0003924">
    <property type="term" value="F:GTPase activity"/>
    <property type="evidence" value="ECO:0007669"/>
    <property type="project" value="UniProtKB-UniRule"/>
</dbReference>
<dbReference type="GO" id="GO:0000287">
    <property type="term" value="F:magnesium ion binding"/>
    <property type="evidence" value="ECO:0007669"/>
    <property type="project" value="InterPro"/>
</dbReference>
<dbReference type="InterPro" id="IPR006074">
    <property type="entry name" value="GTP1-OBG_CS"/>
</dbReference>
<organism evidence="11 12">
    <name type="scientific">Prevotella histicola F0411</name>
    <dbReference type="NCBI Taxonomy" id="857291"/>
    <lineage>
        <taxon>Bacteria</taxon>
        <taxon>Pseudomonadati</taxon>
        <taxon>Bacteroidota</taxon>
        <taxon>Bacteroidia</taxon>
        <taxon>Bacteroidales</taxon>
        <taxon>Prevotellaceae</taxon>
        <taxon>Prevotella</taxon>
    </lineage>
</organism>
<keyword evidence="4 8" id="KW-0547">Nucleotide-binding</keyword>
<dbReference type="EMBL" id="AFXP01000001">
    <property type="protein sequence ID" value="EHG17647.1"/>
    <property type="molecule type" value="Genomic_DNA"/>
</dbReference>
<gene>
    <name evidence="8" type="primary">obg</name>
    <name evidence="11" type="ORF">HMPREF9138_00100</name>
</gene>
<evidence type="ECO:0000313" key="12">
    <source>
        <dbReference type="Proteomes" id="UP000004597"/>
    </source>
</evidence>
<dbReference type="InterPro" id="IPR045086">
    <property type="entry name" value="OBG_GTPase"/>
</dbReference>
<dbReference type="HOGENOM" id="CLU_011747_2_0_10"/>
<comment type="subcellular location">
    <subcellularLocation>
        <location evidence="8">Cytoplasm</location>
    </subcellularLocation>
</comment>